<dbReference type="Proteomes" id="UP001157034">
    <property type="component" value="Unassembled WGS sequence"/>
</dbReference>
<reference evidence="3" key="1">
    <citation type="journal article" date="2019" name="Int. J. Syst. Evol. Microbiol.">
        <title>The Global Catalogue of Microorganisms (GCM) 10K type strain sequencing project: providing services to taxonomists for standard genome sequencing and annotation.</title>
        <authorList>
            <consortium name="The Broad Institute Genomics Platform"/>
            <consortium name="The Broad Institute Genome Sequencing Center for Infectious Disease"/>
            <person name="Wu L."/>
            <person name="Ma J."/>
        </authorList>
    </citation>
    <scope>NUCLEOTIDE SEQUENCE [LARGE SCALE GENOMIC DNA]</scope>
    <source>
        <strain evidence="3">NBRC 108894</strain>
    </source>
</reference>
<gene>
    <name evidence="2" type="ORF">GCM10025881_36210</name>
</gene>
<dbReference type="EMBL" id="BSVB01000001">
    <property type="protein sequence ID" value="GMA96797.1"/>
    <property type="molecule type" value="Genomic_DNA"/>
</dbReference>
<proteinExistence type="predicted"/>
<sequence>MPSAGSTTGACAASDSDSAVTGSGSGAGSVESSGSGPGARARRGRAREERRHRRDDLGLAGRAAATQLLLQSLHGVEGGRCLEFARELLVVRGLRVGEGVDRDVVGLRLRVAGRFRFGLRLHGGLRLRGFRLHGRLRR</sequence>
<evidence type="ECO:0000313" key="2">
    <source>
        <dbReference type="EMBL" id="GMA96797.1"/>
    </source>
</evidence>
<protein>
    <submittedName>
        <fullName evidence="2">Uncharacterized protein</fullName>
    </submittedName>
</protein>
<evidence type="ECO:0000313" key="3">
    <source>
        <dbReference type="Proteomes" id="UP001157034"/>
    </source>
</evidence>
<feature type="compositionally biased region" description="Low complexity" evidence="1">
    <location>
        <begin position="1"/>
        <end position="34"/>
    </location>
</feature>
<keyword evidence="3" id="KW-1185">Reference proteome</keyword>
<feature type="region of interest" description="Disordered" evidence="1">
    <location>
        <begin position="1"/>
        <end position="57"/>
    </location>
</feature>
<name>A0ABQ6KEC3_9MICO</name>
<comment type="caution">
    <text evidence="2">The sequence shown here is derived from an EMBL/GenBank/DDBJ whole genome shotgun (WGS) entry which is preliminary data.</text>
</comment>
<accession>A0ABQ6KEC3</accession>
<organism evidence="2 3">
    <name type="scientific">Pseudolysinimonas kribbensis</name>
    <dbReference type="NCBI Taxonomy" id="433641"/>
    <lineage>
        <taxon>Bacteria</taxon>
        <taxon>Bacillati</taxon>
        <taxon>Actinomycetota</taxon>
        <taxon>Actinomycetes</taxon>
        <taxon>Micrococcales</taxon>
        <taxon>Microbacteriaceae</taxon>
        <taxon>Pseudolysinimonas</taxon>
    </lineage>
</organism>
<evidence type="ECO:0000256" key="1">
    <source>
        <dbReference type="SAM" id="MobiDB-lite"/>
    </source>
</evidence>
<feature type="compositionally biased region" description="Basic and acidic residues" evidence="1">
    <location>
        <begin position="46"/>
        <end position="57"/>
    </location>
</feature>